<dbReference type="EMBL" id="SGPJ01000251">
    <property type="protein sequence ID" value="THG96235.1"/>
    <property type="molecule type" value="Genomic_DNA"/>
</dbReference>
<accession>A0A4S4KDS5</accession>
<dbReference type="AlphaFoldDB" id="A0A4S4KDS5"/>
<evidence type="ECO:0000313" key="3">
    <source>
        <dbReference type="Proteomes" id="UP000309038"/>
    </source>
</evidence>
<feature type="transmembrane region" description="Helical" evidence="1">
    <location>
        <begin position="140"/>
        <end position="164"/>
    </location>
</feature>
<protein>
    <submittedName>
        <fullName evidence="2">Uncharacterized protein</fullName>
    </submittedName>
</protein>
<reference evidence="2 3" key="1">
    <citation type="submission" date="2019-02" db="EMBL/GenBank/DDBJ databases">
        <title>Genome sequencing of the rare red list fungi Phlebia centrifuga.</title>
        <authorList>
            <person name="Buettner E."/>
            <person name="Kellner H."/>
        </authorList>
    </citation>
    <scope>NUCLEOTIDE SEQUENCE [LARGE SCALE GENOMIC DNA]</scope>
    <source>
        <strain evidence="2 3">DSM 108282</strain>
    </source>
</reference>
<comment type="caution">
    <text evidence="2">The sequence shown here is derived from an EMBL/GenBank/DDBJ whole genome shotgun (WGS) entry which is preliminary data.</text>
</comment>
<gene>
    <name evidence="2" type="ORF">EW026_g5567</name>
</gene>
<feature type="transmembrane region" description="Helical" evidence="1">
    <location>
        <begin position="6"/>
        <end position="24"/>
    </location>
</feature>
<keyword evidence="3" id="KW-1185">Reference proteome</keyword>
<evidence type="ECO:0000313" key="2">
    <source>
        <dbReference type="EMBL" id="THG96235.1"/>
    </source>
</evidence>
<proteinExistence type="predicted"/>
<keyword evidence="1" id="KW-1133">Transmembrane helix</keyword>
<evidence type="ECO:0000256" key="1">
    <source>
        <dbReference type="SAM" id="Phobius"/>
    </source>
</evidence>
<dbReference type="Proteomes" id="UP000309038">
    <property type="component" value="Unassembled WGS sequence"/>
</dbReference>
<sequence length="229" mass="25688">MLTPSFVQTIVWFGFVGTYARYLVPFIMSYDFNNVLATASDPFFVFVNDYCRDCMFAIIVACAVMLAVTIHLSADTHDTLNNNFPLPDAFAVMSMTSALASIVLSLVYTSHLRSVQQSRAHIAKWVVDARIMSSSSWHTVPILLASPAMLLVWSIIFFACYRITSTMQVILDKEGIMLPVLLPRGLMMQLTVTGFTFVTYLYVFVTARAFQNLEASDLTDLKQILFVSL</sequence>
<feature type="transmembrane region" description="Helical" evidence="1">
    <location>
        <begin position="89"/>
        <end position="109"/>
    </location>
</feature>
<feature type="transmembrane region" description="Helical" evidence="1">
    <location>
        <begin position="184"/>
        <end position="205"/>
    </location>
</feature>
<feature type="transmembrane region" description="Helical" evidence="1">
    <location>
        <begin position="54"/>
        <end position="74"/>
    </location>
</feature>
<organism evidence="2 3">
    <name type="scientific">Hermanssonia centrifuga</name>
    <dbReference type="NCBI Taxonomy" id="98765"/>
    <lineage>
        <taxon>Eukaryota</taxon>
        <taxon>Fungi</taxon>
        <taxon>Dikarya</taxon>
        <taxon>Basidiomycota</taxon>
        <taxon>Agaricomycotina</taxon>
        <taxon>Agaricomycetes</taxon>
        <taxon>Polyporales</taxon>
        <taxon>Meruliaceae</taxon>
        <taxon>Hermanssonia</taxon>
    </lineage>
</organism>
<name>A0A4S4KDS5_9APHY</name>
<keyword evidence="1" id="KW-0812">Transmembrane</keyword>
<keyword evidence="1" id="KW-0472">Membrane</keyword>